<evidence type="ECO:0000256" key="6">
    <source>
        <dbReference type="SAM" id="Phobius"/>
    </source>
</evidence>
<evidence type="ECO:0000256" key="5">
    <source>
        <dbReference type="ARBA" id="ARBA00038359"/>
    </source>
</evidence>
<dbReference type="GO" id="GO:0016747">
    <property type="term" value="F:acyltransferase activity, transferring groups other than amino-acyl groups"/>
    <property type="evidence" value="ECO:0007669"/>
    <property type="project" value="InterPro"/>
</dbReference>
<dbReference type="SUPFAM" id="SSF55729">
    <property type="entry name" value="Acyl-CoA N-acyltransferases (Nat)"/>
    <property type="match status" value="1"/>
</dbReference>
<dbReference type="InterPro" id="IPR000182">
    <property type="entry name" value="GNAT_dom"/>
</dbReference>
<comment type="caution">
    <text evidence="8">The sequence shown here is derived from an EMBL/GenBank/DDBJ whole genome shotgun (WGS) entry which is preliminary data.</text>
</comment>
<dbReference type="InterPro" id="IPR016181">
    <property type="entry name" value="Acyl_CoA_acyltransferase"/>
</dbReference>
<dbReference type="OrthoDB" id="61113at2759"/>
<dbReference type="Pfam" id="PF20684">
    <property type="entry name" value="Fung_rhodopsin"/>
    <property type="match status" value="1"/>
</dbReference>
<organism evidence="8 9">
    <name type="scientific">Cytospora chrysosperma</name>
    <name type="common">Cytospora canker fungus</name>
    <name type="synonym">Sphaeria chrysosperma</name>
    <dbReference type="NCBI Taxonomy" id="252740"/>
    <lineage>
        <taxon>Eukaryota</taxon>
        <taxon>Fungi</taxon>
        <taxon>Dikarya</taxon>
        <taxon>Ascomycota</taxon>
        <taxon>Pezizomycotina</taxon>
        <taxon>Sordariomycetes</taxon>
        <taxon>Sordariomycetidae</taxon>
        <taxon>Diaporthales</taxon>
        <taxon>Cytosporaceae</taxon>
        <taxon>Cytospora</taxon>
    </lineage>
</organism>
<dbReference type="GO" id="GO:0016020">
    <property type="term" value="C:membrane"/>
    <property type="evidence" value="ECO:0007669"/>
    <property type="project" value="UniProtKB-SubCell"/>
</dbReference>
<dbReference type="CDD" id="cd04301">
    <property type="entry name" value="NAT_SF"/>
    <property type="match status" value="1"/>
</dbReference>
<evidence type="ECO:0000313" key="8">
    <source>
        <dbReference type="EMBL" id="ROV96105.1"/>
    </source>
</evidence>
<evidence type="ECO:0000259" key="7">
    <source>
        <dbReference type="PROSITE" id="PS51186"/>
    </source>
</evidence>
<dbReference type="Gene3D" id="3.40.630.30">
    <property type="match status" value="1"/>
</dbReference>
<feature type="transmembrane region" description="Helical" evidence="6">
    <location>
        <begin position="139"/>
        <end position="160"/>
    </location>
</feature>
<dbReference type="EMBL" id="LJZO01000021">
    <property type="protein sequence ID" value="ROV96105.1"/>
    <property type="molecule type" value="Genomic_DNA"/>
</dbReference>
<accession>A0A423VYJ0</accession>
<dbReference type="InterPro" id="IPR049326">
    <property type="entry name" value="Rhodopsin_dom_fungi"/>
</dbReference>
<comment type="subcellular location">
    <subcellularLocation>
        <location evidence="1">Membrane</location>
        <topology evidence="1">Multi-pass membrane protein</topology>
    </subcellularLocation>
</comment>
<dbReference type="PANTHER" id="PTHR33048:SF47">
    <property type="entry name" value="INTEGRAL MEMBRANE PROTEIN-RELATED"/>
    <property type="match status" value="1"/>
</dbReference>
<evidence type="ECO:0000256" key="1">
    <source>
        <dbReference type="ARBA" id="ARBA00004141"/>
    </source>
</evidence>
<feature type="transmembrane region" description="Helical" evidence="6">
    <location>
        <begin position="60"/>
        <end position="85"/>
    </location>
</feature>
<name>A0A423VYJ0_CYTCH</name>
<proteinExistence type="inferred from homology"/>
<evidence type="ECO:0000256" key="4">
    <source>
        <dbReference type="ARBA" id="ARBA00023136"/>
    </source>
</evidence>
<dbReference type="Proteomes" id="UP000284375">
    <property type="component" value="Unassembled WGS sequence"/>
</dbReference>
<keyword evidence="3 6" id="KW-1133">Transmembrane helix</keyword>
<feature type="transmembrane region" description="Helical" evidence="6">
    <location>
        <begin position="105"/>
        <end position="127"/>
    </location>
</feature>
<dbReference type="InterPro" id="IPR052337">
    <property type="entry name" value="SAT4-like"/>
</dbReference>
<feature type="transmembrane region" description="Helical" evidence="6">
    <location>
        <begin position="26"/>
        <end position="48"/>
    </location>
</feature>
<evidence type="ECO:0000256" key="3">
    <source>
        <dbReference type="ARBA" id="ARBA00022989"/>
    </source>
</evidence>
<keyword evidence="4 6" id="KW-0472">Membrane</keyword>
<evidence type="ECO:0000313" key="9">
    <source>
        <dbReference type="Proteomes" id="UP000284375"/>
    </source>
</evidence>
<dbReference type="AlphaFoldDB" id="A0A423VYJ0"/>
<feature type="transmembrane region" description="Helical" evidence="6">
    <location>
        <begin position="231"/>
        <end position="253"/>
    </location>
</feature>
<comment type="similarity">
    <text evidence="5">Belongs to the SAT4 family.</text>
</comment>
<dbReference type="PROSITE" id="PS51186">
    <property type="entry name" value="GNAT"/>
    <property type="match status" value="1"/>
</dbReference>
<keyword evidence="9" id="KW-1185">Reference proteome</keyword>
<keyword evidence="2 6" id="KW-0812">Transmembrane</keyword>
<evidence type="ECO:0000256" key="2">
    <source>
        <dbReference type="ARBA" id="ARBA00022692"/>
    </source>
</evidence>
<protein>
    <recommendedName>
        <fullName evidence="7">N-acetyltransferase domain-containing protein</fullName>
    </recommendedName>
</protein>
<reference evidence="8 9" key="1">
    <citation type="submission" date="2015-09" db="EMBL/GenBank/DDBJ databases">
        <title>Host preference determinants of Valsa canker pathogens revealed by comparative genomics.</title>
        <authorList>
            <person name="Yin Z."/>
            <person name="Huang L."/>
        </authorList>
    </citation>
    <scope>NUCLEOTIDE SEQUENCE [LARGE SCALE GENOMIC DNA]</scope>
    <source>
        <strain evidence="8 9">YSFL</strain>
    </source>
</reference>
<feature type="domain" description="N-acetyltransferase" evidence="7">
    <location>
        <begin position="457"/>
        <end position="593"/>
    </location>
</feature>
<feature type="transmembrane region" description="Helical" evidence="6">
    <location>
        <begin position="196"/>
        <end position="219"/>
    </location>
</feature>
<sequence length="606" mass="68212">MSSVFDLLGKANNLSDPEPALNSKSAAYGIVISFLILSSLCVFWRLWVRLFITCSLGWDDLFVALTMFSNIIQAIGLCLAVNRGLGRHFILLGLEGMQDFIKTFYIANGAYPLSTTFIKLALLFQYLRLFEKARRKLRIVTVVAIVFVCIWGFAFAYVAWVPCFPVKAYWNWNISDSEATRYGYGSHNPTVFVATYLIHAVTNMVLDLATFAIPTPLWMDKSIQGKTRLGLFGLFVLGAIVNVCSVIRLVTLVQNKAGTYPTLDPSWYGCTPAILSALEVNIATVCASLPVFWPVISKNLGKILVTYEVDVTHEERYSANFNDMDKSGELYSMGDMSAKGRRYAEDKYIRAQVDPFQQMKPAKTTVMSHYIIEGCTVADGPDVARNNMSAFWQDPNWRLVWKKTTLPYVIEQCTARAPRNLLKDRETLRHFKAVDPETGKFLGYIRWSLPQKRCKTEDGGPVWPEGQTPDVVDPEEKARIFQRAEAADWNPDHEADHLDEPVGERKKKYIARKDCIVIEFFAVHPDHQGKEVGTALLEHGIQKAEELGMDIFVLAFVGGFRAYKNTGFTTLGSLVQDATAYGGNDNYAVQFMEYEVGKKMLIGHET</sequence>
<dbReference type="PANTHER" id="PTHR33048">
    <property type="entry name" value="PTH11-LIKE INTEGRAL MEMBRANE PROTEIN (AFU_ORTHOLOGUE AFUA_5G11245)"/>
    <property type="match status" value="1"/>
</dbReference>
<dbReference type="Pfam" id="PF00583">
    <property type="entry name" value="Acetyltransf_1"/>
    <property type="match status" value="1"/>
</dbReference>
<gene>
    <name evidence="8" type="ORF">VSDG_05079</name>
</gene>